<organism evidence="1">
    <name type="scientific">uncultured Acidobacteriota bacterium</name>
    <dbReference type="NCBI Taxonomy" id="171953"/>
    <lineage>
        <taxon>Bacteria</taxon>
        <taxon>Pseudomonadati</taxon>
        <taxon>Acidobacteriota</taxon>
        <taxon>environmental samples</taxon>
    </lineage>
</organism>
<dbReference type="SUPFAM" id="SSF101898">
    <property type="entry name" value="NHL repeat"/>
    <property type="match status" value="1"/>
</dbReference>
<reference evidence="1" key="1">
    <citation type="journal article" date="2005" name="Environ. Microbiol.">
        <title>Genetic and functional properties of uncultivated thermophilic crenarchaeotes from a subsurface gold mine as revealed by analysis of genome fragments.</title>
        <authorList>
            <person name="Nunoura T."/>
            <person name="Hirayama H."/>
            <person name="Takami H."/>
            <person name="Oida H."/>
            <person name="Nishi S."/>
            <person name="Shimamura S."/>
            <person name="Suzuki Y."/>
            <person name="Inagaki F."/>
            <person name="Takai K."/>
            <person name="Nealson K.H."/>
            <person name="Horikoshi K."/>
        </authorList>
    </citation>
    <scope>NUCLEOTIDE SEQUENCE</scope>
</reference>
<proteinExistence type="predicted"/>
<dbReference type="AlphaFoldDB" id="H5SH81"/>
<protein>
    <submittedName>
        <fullName evidence="1">Uncharacterized protein</fullName>
    </submittedName>
</protein>
<accession>H5SH81</accession>
<gene>
    <name evidence="1" type="ORF">HGMM_F28D03C24</name>
</gene>
<sequence>MSGKSAARHVLVILAMFGGQAWLHASPQELVVIERRMLAESFRLFSLEVDRAGMLYWGSPKAIVKLRPDGERVFELRPGEQRLLRFIDFRIAPSGELVVIGGASDTPGRLVTRGLIFDAEGRLRRSFDVPEFIAQAVEPAEGGEVFLVGVRVSGQAEAFESRMWIYRIGADGQVLDMIPRDESEGVRRVIWRAQRLIVRGQDLFWLDPETLRLRRFSLEAGKWDEQDLGLGELKAQMERSGSGRRMVEVDHFASINGSFLLAVVAQESRLQKRELKGGSWVLHRPFTYRLYLLSPDGARVRPIPVGDDWGSLQAVGRDGFLYFVRHITTGRETKTEVLKAAVR</sequence>
<reference evidence="1" key="2">
    <citation type="journal article" date="2012" name="PLoS ONE">
        <title>A Deeply Branching Thermophilic Bacterium with an Ancient Acetyl-CoA Pathway Dominates a Subsurface Ecosystem.</title>
        <authorList>
            <person name="Takami H."/>
            <person name="Noguchi H."/>
            <person name="Takaki Y."/>
            <person name="Uchiyama I."/>
            <person name="Toyoda A."/>
            <person name="Nishi S."/>
            <person name="Chee G.-J."/>
            <person name="Arai W."/>
            <person name="Nunoura T."/>
            <person name="Itoh T."/>
            <person name="Hattori M."/>
            <person name="Takai K."/>
        </authorList>
    </citation>
    <scope>NUCLEOTIDE SEQUENCE</scope>
</reference>
<name>H5SH81_9BACT</name>
<dbReference type="EMBL" id="AP011719">
    <property type="protein sequence ID" value="BAL55517.1"/>
    <property type="molecule type" value="Genomic_DNA"/>
</dbReference>
<evidence type="ECO:0000313" key="1">
    <source>
        <dbReference type="EMBL" id="BAL55517.1"/>
    </source>
</evidence>